<protein>
    <submittedName>
        <fullName evidence="2">Uncharacterized protein</fullName>
    </submittedName>
</protein>
<feature type="compositionally biased region" description="Basic and acidic residues" evidence="1">
    <location>
        <begin position="443"/>
        <end position="454"/>
    </location>
</feature>
<gene>
    <name evidence="2" type="ORF">POM88_008083</name>
</gene>
<proteinExistence type="predicted"/>
<name>A0AAD8N1E5_9APIA</name>
<dbReference type="Proteomes" id="UP001237642">
    <property type="component" value="Unassembled WGS sequence"/>
</dbReference>
<reference evidence="2" key="1">
    <citation type="submission" date="2023-02" db="EMBL/GenBank/DDBJ databases">
        <title>Genome of toxic invasive species Heracleum sosnowskyi carries increased number of genes despite the absence of recent whole-genome duplications.</title>
        <authorList>
            <person name="Schelkunov M."/>
            <person name="Shtratnikova V."/>
            <person name="Makarenko M."/>
            <person name="Klepikova A."/>
            <person name="Omelchenko D."/>
            <person name="Novikova G."/>
            <person name="Obukhova E."/>
            <person name="Bogdanov V."/>
            <person name="Penin A."/>
            <person name="Logacheva M."/>
        </authorList>
    </citation>
    <scope>NUCLEOTIDE SEQUENCE</scope>
    <source>
        <strain evidence="2">Hsosn_3</strain>
        <tissue evidence="2">Leaf</tissue>
    </source>
</reference>
<reference evidence="2" key="2">
    <citation type="submission" date="2023-05" db="EMBL/GenBank/DDBJ databases">
        <authorList>
            <person name="Schelkunov M.I."/>
        </authorList>
    </citation>
    <scope>NUCLEOTIDE SEQUENCE</scope>
    <source>
        <strain evidence="2">Hsosn_3</strain>
        <tissue evidence="2">Leaf</tissue>
    </source>
</reference>
<evidence type="ECO:0000313" key="3">
    <source>
        <dbReference type="Proteomes" id="UP001237642"/>
    </source>
</evidence>
<sequence length="672" mass="73474">MAGEFIVTKTNHVSFQNLQTITNPQIRAWAEFLNTRSLVAYAVSTPAVLCIDQLTVLYTSATDTSENNVRSFSFVVPGGRTIRVTEHDFNRVLHFPTENLVPDPTTEEIHAFFTLIRSQQPNFFVGEFLKHYLPKPWNFFFHTLIHVFTAKLTNLHGIPLFLQKIGFAIANNRRINIGRILIDQVIVCMGPLDERTGIDEDVLCFYPRFLQLILNDVLTDNERAGFEDEDTQECMKMKSNAITALIRKNNYLPGVPTVLTEYLRTVPLPLLPPGEQVNEGKIPQPEPEIGPEPMDVDPEPSVAIPDQEVANPQPLTTVEEPLEEPNETINEPPSPTIPSIQTSLSVEGDSALAAPHKEIHPSTTALPSSKRRRIETEATEELTEATGVPTILRSGSLVEGSKNQESSQTSREGFDLNAQSKGSLSTSPDGTYLDPAGKGSDVGADRHLGDHESITIEESTEVKSSQTIGEDSGSLLLKEPVSNPLEIQTLDPSKDISSTDDQQLGLTKGGDLRSPIAPPVTSVRMATVFSSAGTTSTKGMSETKTLTPGLSGKGKMSETPTETLSVHPEPNVRSDTLTLPHIDDLLLPTERELQVQSSLKEMTVRDKEGNPLFKVPLRPSFDQGISSSQANVSLKSIQEKVDLAAADSRRTFRVIGSASGTITCTKQAVDSL</sequence>
<feature type="region of interest" description="Disordered" evidence="1">
    <location>
        <begin position="318"/>
        <end position="518"/>
    </location>
</feature>
<comment type="caution">
    <text evidence="2">The sequence shown here is derived from an EMBL/GenBank/DDBJ whole genome shotgun (WGS) entry which is preliminary data.</text>
</comment>
<feature type="compositionally biased region" description="Polar residues" evidence="1">
    <location>
        <begin position="401"/>
        <end position="429"/>
    </location>
</feature>
<evidence type="ECO:0000313" key="2">
    <source>
        <dbReference type="EMBL" id="KAK1398220.1"/>
    </source>
</evidence>
<feature type="compositionally biased region" description="Low complexity" evidence="1">
    <location>
        <begin position="327"/>
        <end position="345"/>
    </location>
</feature>
<dbReference type="EMBL" id="JAUIZM010000002">
    <property type="protein sequence ID" value="KAK1398220.1"/>
    <property type="molecule type" value="Genomic_DNA"/>
</dbReference>
<keyword evidence="3" id="KW-1185">Reference proteome</keyword>
<dbReference type="AlphaFoldDB" id="A0AAD8N1E5"/>
<feature type="region of interest" description="Disordered" evidence="1">
    <location>
        <begin position="274"/>
        <end position="297"/>
    </location>
</feature>
<feature type="compositionally biased region" description="Polar residues" evidence="1">
    <location>
        <begin position="534"/>
        <end position="548"/>
    </location>
</feature>
<accession>A0AAD8N1E5</accession>
<organism evidence="2 3">
    <name type="scientific">Heracleum sosnowskyi</name>
    <dbReference type="NCBI Taxonomy" id="360622"/>
    <lineage>
        <taxon>Eukaryota</taxon>
        <taxon>Viridiplantae</taxon>
        <taxon>Streptophyta</taxon>
        <taxon>Embryophyta</taxon>
        <taxon>Tracheophyta</taxon>
        <taxon>Spermatophyta</taxon>
        <taxon>Magnoliopsida</taxon>
        <taxon>eudicotyledons</taxon>
        <taxon>Gunneridae</taxon>
        <taxon>Pentapetalae</taxon>
        <taxon>asterids</taxon>
        <taxon>campanulids</taxon>
        <taxon>Apiales</taxon>
        <taxon>Apiaceae</taxon>
        <taxon>Apioideae</taxon>
        <taxon>apioid superclade</taxon>
        <taxon>Tordylieae</taxon>
        <taxon>Tordyliinae</taxon>
        <taxon>Heracleum</taxon>
    </lineage>
</organism>
<evidence type="ECO:0000256" key="1">
    <source>
        <dbReference type="SAM" id="MobiDB-lite"/>
    </source>
</evidence>
<feature type="region of interest" description="Disordered" evidence="1">
    <location>
        <begin position="534"/>
        <end position="569"/>
    </location>
</feature>
<feature type="compositionally biased region" description="Polar residues" evidence="1">
    <location>
        <begin position="495"/>
        <end position="505"/>
    </location>
</feature>